<dbReference type="KEGG" id="ain:Acin_1838"/>
<dbReference type="HOGENOM" id="CLU_1302724_0_0_9"/>
<organism evidence="1 2">
    <name type="scientific">Acidaminococcus intestini (strain RyC-MR95)</name>
    <dbReference type="NCBI Taxonomy" id="568816"/>
    <lineage>
        <taxon>Bacteria</taxon>
        <taxon>Bacillati</taxon>
        <taxon>Bacillota</taxon>
        <taxon>Negativicutes</taxon>
        <taxon>Acidaminococcales</taxon>
        <taxon>Acidaminococcaceae</taxon>
        <taxon>Acidaminococcus</taxon>
    </lineage>
</organism>
<reference evidence="1 2" key="1">
    <citation type="journal article" date="2011" name="J. Bacteriol.">
        <title>Complete genome sequence of Acidaminococcus intestini RYC-MR95, a Gram-negative bacterium from the phylum Firmicutes.</title>
        <authorList>
            <person name="D'Auria G."/>
            <person name="Galan J.C."/>
            <person name="Rodriguez-Alcayna M."/>
            <person name="Moya A."/>
            <person name="Baquero F."/>
            <person name="Latorre A."/>
        </authorList>
    </citation>
    <scope>NUCLEOTIDE SEQUENCE [LARGE SCALE GENOMIC DNA]</scope>
    <source>
        <strain evidence="1 2">RyC-MR95</strain>
    </source>
</reference>
<gene>
    <name evidence="1" type="ordered locus">Acin_1838</name>
</gene>
<evidence type="ECO:0000313" key="1">
    <source>
        <dbReference type="EMBL" id="AEQ23049.1"/>
    </source>
</evidence>
<keyword evidence="2" id="KW-1185">Reference proteome</keyword>
<dbReference type="RefSeq" id="WP_014128848.1">
    <property type="nucleotide sequence ID" value="NC_016077.1"/>
</dbReference>
<proteinExistence type="predicted"/>
<dbReference type="AlphaFoldDB" id="G4Q3Y3"/>
<protein>
    <submittedName>
        <fullName evidence="1">Uncharacterized protein</fullName>
    </submittedName>
</protein>
<dbReference type="Proteomes" id="UP000007093">
    <property type="component" value="Chromosome"/>
</dbReference>
<dbReference type="EMBL" id="CP003058">
    <property type="protein sequence ID" value="AEQ23049.1"/>
    <property type="molecule type" value="Genomic_DNA"/>
</dbReference>
<dbReference type="STRING" id="568816.Acin_1838"/>
<accession>G4Q3Y3</accession>
<dbReference type="InParanoid" id="G4Q3Y3"/>
<evidence type="ECO:0000313" key="2">
    <source>
        <dbReference type="Proteomes" id="UP000007093"/>
    </source>
</evidence>
<dbReference type="PATRIC" id="fig|568816.4.peg.1785"/>
<sequence length="211" mass="24631">MIRLYDIHGVKLDGEEVRELGEEFAPIKDDYDGLTLIDVENLKEELEEDPDREDLKDIIMMMEHGRQAIYDSSGIIHGEYDDIMERIADNIERATSYHELVQMMRKIGIKQRVSARPEMGIGSHVYDDDQLKKIMEESDGYREDAFTVVRTSPEGELEEEYEVVETFKTFDEALQCVGHEQIDDTNRDYVEEGMNIFYIISRLEVMNVTVY</sequence>
<name>G4Q3Y3_ACIIR</name>